<dbReference type="InterPro" id="IPR008927">
    <property type="entry name" value="6-PGluconate_DH-like_C_sf"/>
</dbReference>
<name>A0A1M5W6X2_9CLOT</name>
<keyword evidence="7 9" id="KW-0560">Oxidoreductase</keyword>
<dbReference type="FunFam" id="1.10.3730.10:FF:000001">
    <property type="entry name" value="Pyrroline-5-carboxylate reductase"/>
    <property type="match status" value="1"/>
</dbReference>
<accession>A0A1M5W6X2</accession>
<dbReference type="STRING" id="1121306.SAMN02745196_01589"/>
<dbReference type="RefSeq" id="WP_072831484.1">
    <property type="nucleotide sequence ID" value="NZ_FQXP01000005.1"/>
</dbReference>
<keyword evidence="5 9" id="KW-0641">Proline biosynthesis</keyword>
<evidence type="ECO:0000256" key="4">
    <source>
        <dbReference type="ARBA" id="ARBA00022605"/>
    </source>
</evidence>
<dbReference type="Pfam" id="PF03807">
    <property type="entry name" value="F420_oxidored"/>
    <property type="match status" value="1"/>
</dbReference>
<sequence length="274" mass="29481">MDKIIGFIGCGNMGRAMMGGIIKSNLVPSTNIIVSDLYQPSLDIAEKELGVRTTKSNLEVVAEADVLILSVKPNIFPIVADEIKSKVKKDCIIVSIMAGVTIAEIEHSFERGIKLVRTMPNTPALVSEAMSALCPNRNISDEELDLVKEIYQSFGKVEILKESFIDAFIAISGSSPAYVCLFVEAMADAGVALGLTRPSAYKMASQAVLGTAKMILETGKHPGEIKDMVCSPAGTTIDAVIAMEKYGMRNAVIEGMMACAEKSKEMSSYDSKRK</sequence>
<evidence type="ECO:0000256" key="7">
    <source>
        <dbReference type="ARBA" id="ARBA00023002"/>
    </source>
</evidence>
<evidence type="ECO:0000256" key="3">
    <source>
        <dbReference type="ARBA" id="ARBA00022490"/>
    </source>
</evidence>
<dbReference type="UniPathway" id="UPA00098">
    <property type="reaction ID" value="UER00361"/>
</dbReference>
<dbReference type="PANTHER" id="PTHR11645:SF0">
    <property type="entry name" value="PYRROLINE-5-CARBOXYLATE REDUCTASE 3"/>
    <property type="match status" value="1"/>
</dbReference>
<evidence type="ECO:0000313" key="15">
    <source>
        <dbReference type="EMBL" id="SHH83215.1"/>
    </source>
</evidence>
<evidence type="ECO:0000256" key="9">
    <source>
        <dbReference type="HAMAP-Rule" id="MF_01925"/>
    </source>
</evidence>
<reference evidence="15 16" key="1">
    <citation type="submission" date="2016-11" db="EMBL/GenBank/DDBJ databases">
        <authorList>
            <person name="Jaros S."/>
            <person name="Januszkiewicz K."/>
            <person name="Wedrychowicz H."/>
        </authorList>
    </citation>
    <scope>NUCLEOTIDE SEQUENCE [LARGE SCALE GENOMIC DNA]</scope>
    <source>
        <strain evidence="15 16">DSM 3089</strain>
    </source>
</reference>
<feature type="domain" description="Pyrroline-5-carboxylate reductase dimerisation" evidence="14">
    <location>
        <begin position="162"/>
        <end position="266"/>
    </location>
</feature>
<dbReference type="PIRSF" id="PIRSF000193">
    <property type="entry name" value="Pyrrol-5-carb_rd"/>
    <property type="match status" value="1"/>
</dbReference>
<evidence type="ECO:0000259" key="13">
    <source>
        <dbReference type="Pfam" id="PF03807"/>
    </source>
</evidence>
<evidence type="ECO:0000256" key="12">
    <source>
        <dbReference type="RuleBase" id="RU003903"/>
    </source>
</evidence>
<comment type="catalytic activity">
    <reaction evidence="9 12">
        <text>L-proline + NADP(+) = (S)-1-pyrroline-5-carboxylate + NADPH + 2 H(+)</text>
        <dbReference type="Rhea" id="RHEA:14109"/>
        <dbReference type="ChEBI" id="CHEBI:15378"/>
        <dbReference type="ChEBI" id="CHEBI:17388"/>
        <dbReference type="ChEBI" id="CHEBI:57783"/>
        <dbReference type="ChEBI" id="CHEBI:58349"/>
        <dbReference type="ChEBI" id="CHEBI:60039"/>
        <dbReference type="EC" id="1.5.1.2"/>
    </reaction>
</comment>
<dbReference type="GO" id="GO:0055129">
    <property type="term" value="P:L-proline biosynthetic process"/>
    <property type="evidence" value="ECO:0007669"/>
    <property type="project" value="UniProtKB-UniRule"/>
</dbReference>
<protein>
    <recommendedName>
        <fullName evidence="9 10">Pyrroline-5-carboxylate reductase</fullName>
        <shortName evidence="9">P5C reductase</shortName>
        <shortName evidence="9">P5CR</shortName>
        <ecNumber evidence="9 10">1.5.1.2</ecNumber>
    </recommendedName>
    <alternativeName>
        <fullName evidence="9">PCA reductase</fullName>
    </alternativeName>
</protein>
<dbReference type="OrthoDB" id="9805754at2"/>
<dbReference type="Gene3D" id="3.40.50.720">
    <property type="entry name" value="NAD(P)-binding Rossmann-like Domain"/>
    <property type="match status" value="1"/>
</dbReference>
<dbReference type="InterPro" id="IPR036291">
    <property type="entry name" value="NAD(P)-bd_dom_sf"/>
</dbReference>
<evidence type="ECO:0000256" key="1">
    <source>
        <dbReference type="ARBA" id="ARBA00004496"/>
    </source>
</evidence>
<dbReference type="NCBIfam" id="TIGR00112">
    <property type="entry name" value="proC"/>
    <property type="match status" value="1"/>
</dbReference>
<dbReference type="InterPro" id="IPR028939">
    <property type="entry name" value="P5C_Rdtase_cat_N"/>
</dbReference>
<feature type="binding site" evidence="11">
    <location>
        <begin position="8"/>
        <end position="13"/>
    </location>
    <ligand>
        <name>NADP(+)</name>
        <dbReference type="ChEBI" id="CHEBI:58349"/>
    </ligand>
</feature>
<dbReference type="EMBL" id="FQXP01000005">
    <property type="protein sequence ID" value="SHH83215.1"/>
    <property type="molecule type" value="Genomic_DNA"/>
</dbReference>
<dbReference type="InterPro" id="IPR053790">
    <property type="entry name" value="P5CR-like_CS"/>
</dbReference>
<evidence type="ECO:0000256" key="10">
    <source>
        <dbReference type="NCBIfam" id="TIGR00112"/>
    </source>
</evidence>
<keyword evidence="6 9" id="KW-0521">NADP</keyword>
<evidence type="ECO:0000256" key="11">
    <source>
        <dbReference type="PIRSR" id="PIRSR000193-1"/>
    </source>
</evidence>
<evidence type="ECO:0000259" key="14">
    <source>
        <dbReference type="Pfam" id="PF14748"/>
    </source>
</evidence>
<comment type="function">
    <text evidence="8 9">Catalyzes the reduction of 1-pyrroline-5-carboxylate (PCA) to L-proline.</text>
</comment>
<proteinExistence type="inferred from homology"/>
<dbReference type="GO" id="GO:0004735">
    <property type="term" value="F:pyrroline-5-carboxylate reductase activity"/>
    <property type="evidence" value="ECO:0007669"/>
    <property type="project" value="UniProtKB-UniRule"/>
</dbReference>
<dbReference type="FunFam" id="3.40.50.720:FF:000190">
    <property type="entry name" value="Pyrroline-5-carboxylate reductase"/>
    <property type="match status" value="1"/>
</dbReference>
<dbReference type="PROSITE" id="PS00521">
    <property type="entry name" value="P5CR"/>
    <property type="match status" value="1"/>
</dbReference>
<dbReference type="InterPro" id="IPR029036">
    <property type="entry name" value="P5CR_dimer"/>
</dbReference>
<dbReference type="Gene3D" id="1.10.3730.10">
    <property type="entry name" value="ProC C-terminal domain-like"/>
    <property type="match status" value="1"/>
</dbReference>
<evidence type="ECO:0000256" key="2">
    <source>
        <dbReference type="ARBA" id="ARBA00005525"/>
    </source>
</evidence>
<organism evidence="15 16">
    <name type="scientific">Clostridium collagenovorans DSM 3089</name>
    <dbReference type="NCBI Taxonomy" id="1121306"/>
    <lineage>
        <taxon>Bacteria</taxon>
        <taxon>Bacillati</taxon>
        <taxon>Bacillota</taxon>
        <taxon>Clostridia</taxon>
        <taxon>Eubacteriales</taxon>
        <taxon>Clostridiaceae</taxon>
        <taxon>Clostridium</taxon>
    </lineage>
</organism>
<evidence type="ECO:0000256" key="6">
    <source>
        <dbReference type="ARBA" id="ARBA00022857"/>
    </source>
</evidence>
<keyword evidence="4 9" id="KW-0028">Amino-acid biosynthesis</keyword>
<evidence type="ECO:0000256" key="8">
    <source>
        <dbReference type="ARBA" id="ARBA00058118"/>
    </source>
</evidence>
<comment type="catalytic activity">
    <reaction evidence="9">
        <text>L-proline + NAD(+) = (S)-1-pyrroline-5-carboxylate + NADH + 2 H(+)</text>
        <dbReference type="Rhea" id="RHEA:14105"/>
        <dbReference type="ChEBI" id="CHEBI:15378"/>
        <dbReference type="ChEBI" id="CHEBI:17388"/>
        <dbReference type="ChEBI" id="CHEBI:57540"/>
        <dbReference type="ChEBI" id="CHEBI:57945"/>
        <dbReference type="ChEBI" id="CHEBI:60039"/>
        <dbReference type="EC" id="1.5.1.2"/>
    </reaction>
</comment>
<feature type="domain" description="Pyrroline-5-carboxylate reductase catalytic N-terminal" evidence="13">
    <location>
        <begin position="5"/>
        <end position="99"/>
    </location>
</feature>
<dbReference type="SUPFAM" id="SSF48179">
    <property type="entry name" value="6-phosphogluconate dehydrogenase C-terminal domain-like"/>
    <property type="match status" value="1"/>
</dbReference>
<comment type="subcellular location">
    <subcellularLocation>
        <location evidence="1 9">Cytoplasm</location>
    </subcellularLocation>
</comment>
<dbReference type="AlphaFoldDB" id="A0A1M5W6X2"/>
<dbReference type="HAMAP" id="MF_01925">
    <property type="entry name" value="P5C_reductase"/>
    <property type="match status" value="1"/>
</dbReference>
<evidence type="ECO:0000313" key="16">
    <source>
        <dbReference type="Proteomes" id="UP000184526"/>
    </source>
</evidence>
<evidence type="ECO:0000256" key="5">
    <source>
        <dbReference type="ARBA" id="ARBA00022650"/>
    </source>
</evidence>
<dbReference type="SUPFAM" id="SSF51735">
    <property type="entry name" value="NAD(P)-binding Rossmann-fold domains"/>
    <property type="match status" value="1"/>
</dbReference>
<comment type="similarity">
    <text evidence="2 9 12">Belongs to the pyrroline-5-carboxylate reductase family.</text>
</comment>
<dbReference type="Proteomes" id="UP000184526">
    <property type="component" value="Unassembled WGS sequence"/>
</dbReference>
<dbReference type="EC" id="1.5.1.2" evidence="9 10"/>
<dbReference type="InterPro" id="IPR000304">
    <property type="entry name" value="Pyrroline-COOH_reductase"/>
</dbReference>
<dbReference type="GO" id="GO:0005737">
    <property type="term" value="C:cytoplasm"/>
    <property type="evidence" value="ECO:0007669"/>
    <property type="project" value="UniProtKB-SubCell"/>
</dbReference>
<comment type="pathway">
    <text evidence="9 12">Amino-acid biosynthesis; L-proline biosynthesis; L-proline from L-glutamate 5-semialdehyde: step 1/1.</text>
</comment>
<keyword evidence="3 9" id="KW-0963">Cytoplasm</keyword>
<feature type="binding site" evidence="11">
    <location>
        <position position="57"/>
    </location>
    <ligand>
        <name>NADPH</name>
        <dbReference type="ChEBI" id="CHEBI:57783"/>
    </ligand>
</feature>
<dbReference type="PANTHER" id="PTHR11645">
    <property type="entry name" value="PYRROLINE-5-CARBOXYLATE REDUCTASE"/>
    <property type="match status" value="1"/>
</dbReference>
<dbReference type="Pfam" id="PF14748">
    <property type="entry name" value="P5CR_dimer"/>
    <property type="match status" value="1"/>
</dbReference>
<keyword evidence="16" id="KW-1185">Reference proteome</keyword>
<gene>
    <name evidence="9" type="primary">proC</name>
    <name evidence="15" type="ORF">SAMN02745196_01589</name>
</gene>